<protein>
    <submittedName>
        <fullName evidence="2">Uncharacterized protein</fullName>
    </submittedName>
</protein>
<feature type="region of interest" description="Disordered" evidence="1">
    <location>
        <begin position="1"/>
        <end position="22"/>
    </location>
</feature>
<dbReference type="Proteomes" id="UP000291591">
    <property type="component" value="Unassembled WGS sequence"/>
</dbReference>
<evidence type="ECO:0000313" key="2">
    <source>
        <dbReference type="EMBL" id="RZT75501.1"/>
    </source>
</evidence>
<gene>
    <name evidence="2" type="ORF">EV383_6242</name>
</gene>
<reference evidence="2 3" key="1">
    <citation type="submission" date="2019-02" db="EMBL/GenBank/DDBJ databases">
        <title>Sequencing the genomes of 1000 actinobacteria strains.</title>
        <authorList>
            <person name="Klenk H.-P."/>
        </authorList>
    </citation>
    <scope>NUCLEOTIDE SEQUENCE [LARGE SCALE GENOMIC DNA]</scope>
    <source>
        <strain evidence="2 3">DSM 45779</strain>
    </source>
</reference>
<organism evidence="2 3">
    <name type="scientific">Pseudonocardia sediminis</name>
    <dbReference type="NCBI Taxonomy" id="1397368"/>
    <lineage>
        <taxon>Bacteria</taxon>
        <taxon>Bacillati</taxon>
        <taxon>Actinomycetota</taxon>
        <taxon>Actinomycetes</taxon>
        <taxon>Pseudonocardiales</taxon>
        <taxon>Pseudonocardiaceae</taxon>
        <taxon>Pseudonocardia</taxon>
    </lineage>
</organism>
<sequence>MTGPSGPATAVDRAPGSPPPEPVTTTVAMASLGANRDQVVRLVEAGLLPELGRRGRTRLLDPTALTELAARPLLPDAGGDPAAPTYALVLHLGPRRPEPRPELYYRDVHGFHADGQTPDNAWTGWWNTGEQIAQECVAHTMPVLPAVSGVVVDVRLITGYTVHPLYPGLVRFAVTDPFRPAHAEFTNTRLRPAAGSPWQRLRRPARSELAAHDDPVGAPARTAGTAGLR</sequence>
<dbReference type="EMBL" id="SHKL01000002">
    <property type="protein sequence ID" value="RZT75501.1"/>
    <property type="molecule type" value="Genomic_DNA"/>
</dbReference>
<comment type="caution">
    <text evidence="2">The sequence shown here is derived from an EMBL/GenBank/DDBJ whole genome shotgun (WGS) entry which is preliminary data.</text>
</comment>
<dbReference type="AlphaFoldDB" id="A0A4Q7UBP2"/>
<name>A0A4Q7UBP2_PSEST</name>
<feature type="region of interest" description="Disordered" evidence="1">
    <location>
        <begin position="194"/>
        <end position="229"/>
    </location>
</feature>
<keyword evidence="3" id="KW-1185">Reference proteome</keyword>
<proteinExistence type="predicted"/>
<accession>A0A4Q7UBP2</accession>
<feature type="compositionally biased region" description="Basic and acidic residues" evidence="1">
    <location>
        <begin position="205"/>
        <end position="215"/>
    </location>
</feature>
<evidence type="ECO:0000256" key="1">
    <source>
        <dbReference type="SAM" id="MobiDB-lite"/>
    </source>
</evidence>
<evidence type="ECO:0000313" key="3">
    <source>
        <dbReference type="Proteomes" id="UP000291591"/>
    </source>
</evidence>